<keyword evidence="1" id="KW-0472">Membrane</keyword>
<keyword evidence="1" id="KW-0812">Transmembrane</keyword>
<dbReference type="Proteomes" id="UP000507470">
    <property type="component" value="Unassembled WGS sequence"/>
</dbReference>
<gene>
    <name evidence="2" type="ORF">MCOR_1967</name>
</gene>
<reference evidence="2 3" key="1">
    <citation type="submission" date="2020-06" db="EMBL/GenBank/DDBJ databases">
        <authorList>
            <person name="Li R."/>
            <person name="Bekaert M."/>
        </authorList>
    </citation>
    <scope>NUCLEOTIDE SEQUENCE [LARGE SCALE GENOMIC DNA]</scope>
    <source>
        <strain evidence="3">wild</strain>
    </source>
</reference>
<protein>
    <submittedName>
        <fullName evidence="2">Uncharacterized protein</fullName>
    </submittedName>
</protein>
<organism evidence="2 3">
    <name type="scientific">Mytilus coruscus</name>
    <name type="common">Sea mussel</name>
    <dbReference type="NCBI Taxonomy" id="42192"/>
    <lineage>
        <taxon>Eukaryota</taxon>
        <taxon>Metazoa</taxon>
        <taxon>Spiralia</taxon>
        <taxon>Lophotrochozoa</taxon>
        <taxon>Mollusca</taxon>
        <taxon>Bivalvia</taxon>
        <taxon>Autobranchia</taxon>
        <taxon>Pteriomorphia</taxon>
        <taxon>Mytilida</taxon>
        <taxon>Mytiloidea</taxon>
        <taxon>Mytilidae</taxon>
        <taxon>Mytilinae</taxon>
        <taxon>Mytilus</taxon>
    </lineage>
</organism>
<dbReference type="EMBL" id="CACVKT020000418">
    <property type="protein sequence ID" value="CAC5358918.1"/>
    <property type="molecule type" value="Genomic_DNA"/>
</dbReference>
<dbReference type="AlphaFoldDB" id="A0A6J8A0C2"/>
<evidence type="ECO:0000256" key="1">
    <source>
        <dbReference type="SAM" id="Phobius"/>
    </source>
</evidence>
<name>A0A6J8A0C2_MYTCO</name>
<feature type="transmembrane region" description="Helical" evidence="1">
    <location>
        <begin position="12"/>
        <end position="35"/>
    </location>
</feature>
<keyword evidence="1" id="KW-1133">Transmembrane helix</keyword>
<sequence length="267" mass="30455">MLCYILGLNYVVTTGLCIGLGGIFTIFAIISFFLYRKSKNISFDRGSQQHNSDSIDNENADDIYDVIDENTLYDDNIIVVYSDGSVSSSCHQCADNDNYLTPCSVDVELHYENKNFKTDTDSKESDSLSSINDTSNSGYLHPYQSLLSSTMENSNAYMSMYLNSMLECSKSTCITEKKTKSFSRRWSFTISDLLFEELTNKEPNMYVNSLGTHLKQTKTSQFTSFNYYEQLKIDQRELSNCYTTSKSTSKLKNTKRPSTKNFKFNTL</sequence>
<evidence type="ECO:0000313" key="2">
    <source>
        <dbReference type="EMBL" id="CAC5358918.1"/>
    </source>
</evidence>
<keyword evidence="3" id="KW-1185">Reference proteome</keyword>
<evidence type="ECO:0000313" key="3">
    <source>
        <dbReference type="Proteomes" id="UP000507470"/>
    </source>
</evidence>
<accession>A0A6J8A0C2</accession>
<dbReference type="OrthoDB" id="10611390at2759"/>
<proteinExistence type="predicted"/>